<dbReference type="InterPro" id="IPR000182">
    <property type="entry name" value="GNAT_dom"/>
</dbReference>
<name>A0ABT0BYM4_9BACT</name>
<sequence length="180" mass="21368">MKTILETERLILRELVQEDYNDLCRLLQDDETMYAYEGAFSDQEAQAWLDKQLNRYQTYHFGLWAMIRKDTQEWIGQCGITMQAYKDQEVPEIGYLLQRRYWHQGYATEAAIACREYGFNTLQFPALYSIIRDTNQASQRVALRNGMQPIDTIIKHYRGIYMPHYVFCVRKEETSPTVIP</sequence>
<dbReference type="PROSITE" id="PS51186">
    <property type="entry name" value="GNAT"/>
    <property type="match status" value="1"/>
</dbReference>
<dbReference type="InterPro" id="IPR051531">
    <property type="entry name" value="N-acetyltransferase"/>
</dbReference>
<dbReference type="InterPro" id="IPR016181">
    <property type="entry name" value="Acyl_CoA_acyltransferase"/>
</dbReference>
<evidence type="ECO:0000313" key="2">
    <source>
        <dbReference type="EMBL" id="MCJ2379824.1"/>
    </source>
</evidence>
<feature type="domain" description="N-acetyltransferase" evidence="1">
    <location>
        <begin position="10"/>
        <end position="167"/>
    </location>
</feature>
<comment type="caution">
    <text evidence="2">The sequence shown here is derived from an EMBL/GenBank/DDBJ whole genome shotgun (WGS) entry which is preliminary data.</text>
</comment>
<reference evidence="2 3" key="1">
    <citation type="submission" date="2022-03" db="EMBL/GenBank/DDBJ databases">
        <title>Parabacteroides sp. nov. isolated from swine feces.</title>
        <authorList>
            <person name="Bak J.E."/>
        </authorList>
    </citation>
    <scope>NUCLEOTIDE SEQUENCE [LARGE SCALE GENOMIC DNA]</scope>
    <source>
        <strain evidence="2 3">AGMB00274</strain>
    </source>
</reference>
<gene>
    <name evidence="2" type="ORF">MUN53_04240</name>
</gene>
<dbReference type="SUPFAM" id="SSF55729">
    <property type="entry name" value="Acyl-CoA N-acyltransferases (Nat)"/>
    <property type="match status" value="1"/>
</dbReference>
<protein>
    <submittedName>
        <fullName evidence="2">GNAT family N-acetyltransferase</fullName>
    </submittedName>
</protein>
<dbReference type="RefSeq" id="WP_243323562.1">
    <property type="nucleotide sequence ID" value="NZ_JAKZMM010000007.1"/>
</dbReference>
<organism evidence="2 3">
    <name type="scientific">Parabacteroides faecalis</name>
    <dbReference type="NCBI Taxonomy" id="2924040"/>
    <lineage>
        <taxon>Bacteria</taxon>
        <taxon>Pseudomonadati</taxon>
        <taxon>Bacteroidota</taxon>
        <taxon>Bacteroidia</taxon>
        <taxon>Bacteroidales</taxon>
        <taxon>Tannerellaceae</taxon>
        <taxon>Parabacteroides</taxon>
    </lineage>
</organism>
<dbReference type="Pfam" id="PF13302">
    <property type="entry name" value="Acetyltransf_3"/>
    <property type="match status" value="1"/>
</dbReference>
<proteinExistence type="predicted"/>
<dbReference type="EMBL" id="JAKZMM010000007">
    <property type="protein sequence ID" value="MCJ2379824.1"/>
    <property type="molecule type" value="Genomic_DNA"/>
</dbReference>
<evidence type="ECO:0000259" key="1">
    <source>
        <dbReference type="PROSITE" id="PS51186"/>
    </source>
</evidence>
<dbReference type="PANTHER" id="PTHR43792:SF1">
    <property type="entry name" value="N-ACETYLTRANSFERASE DOMAIN-CONTAINING PROTEIN"/>
    <property type="match status" value="1"/>
</dbReference>
<accession>A0ABT0BYM4</accession>
<keyword evidence="3" id="KW-1185">Reference proteome</keyword>
<dbReference type="PANTHER" id="PTHR43792">
    <property type="entry name" value="GNAT FAMILY, PUTATIVE (AFU_ORTHOLOGUE AFUA_3G00765)-RELATED-RELATED"/>
    <property type="match status" value="1"/>
</dbReference>
<dbReference type="Proteomes" id="UP001165444">
    <property type="component" value="Unassembled WGS sequence"/>
</dbReference>
<evidence type="ECO:0000313" key="3">
    <source>
        <dbReference type="Proteomes" id="UP001165444"/>
    </source>
</evidence>
<dbReference type="Gene3D" id="3.40.630.30">
    <property type="match status" value="1"/>
</dbReference>